<protein>
    <recommendedName>
        <fullName evidence="5 11">2-dehydropantoate 2-reductase</fullName>
        <ecNumber evidence="4 11">1.1.1.169</ecNumber>
    </recommendedName>
    <alternativeName>
        <fullName evidence="9 11">Ketopantoate reductase</fullName>
    </alternativeName>
</protein>
<dbReference type="InterPro" id="IPR013752">
    <property type="entry name" value="KPA_reductase"/>
</dbReference>
<evidence type="ECO:0000256" key="11">
    <source>
        <dbReference type="RuleBase" id="RU362068"/>
    </source>
</evidence>
<dbReference type="Gene3D" id="3.40.50.720">
    <property type="entry name" value="NAD(P)-binding Rossmann-like Domain"/>
    <property type="match status" value="1"/>
</dbReference>
<evidence type="ECO:0000256" key="7">
    <source>
        <dbReference type="ARBA" id="ARBA00022857"/>
    </source>
</evidence>
<evidence type="ECO:0000256" key="9">
    <source>
        <dbReference type="ARBA" id="ARBA00032024"/>
    </source>
</evidence>
<keyword evidence="6 11" id="KW-0566">Pantothenate biosynthesis</keyword>
<evidence type="ECO:0000256" key="8">
    <source>
        <dbReference type="ARBA" id="ARBA00023002"/>
    </source>
</evidence>
<dbReference type="Gene3D" id="1.10.1040.10">
    <property type="entry name" value="N-(1-d-carboxylethyl)-l-norvaline Dehydrogenase, domain 2"/>
    <property type="match status" value="1"/>
</dbReference>
<dbReference type="SUPFAM" id="SSF51735">
    <property type="entry name" value="NAD(P)-binding Rossmann-fold domains"/>
    <property type="match status" value="1"/>
</dbReference>
<comment type="similarity">
    <text evidence="3 11">Belongs to the ketopantoate reductase family.</text>
</comment>
<dbReference type="InterPro" id="IPR013328">
    <property type="entry name" value="6PGD_dom2"/>
</dbReference>
<sequence length="292" mass="30764">MTVAVVGPGAIGTVVAAALRERGLAPSLHGRTAREHLELIVDDERIQVPGPVRTDPQQAQGPVDLVFLAVKATQIADAAPWLAALCGAETVVCVLQNGVEQVASIEPLAQGADVLPAVVWFPAQRQEDGAVWLRGQARLTVPDGDAGRRVADALRDTLCSVELSDAFASLAWRKLLQNAVAGLMALTGRRSGMFRRPDIAELSLAYLRECLAVARAEGAVLDDAVPDEILAAFQTYPEDLGTSILADRDAGRPLEWDIRNGVISRLARTHGIPTPISDAVAALLAATSDGPG</sequence>
<reference evidence="14 15" key="1">
    <citation type="submission" date="2015-02" db="EMBL/GenBank/DDBJ databases">
        <title>Draft genome sequences of ten Microbacterium spp. with emphasis on heavy metal contaminated environments.</title>
        <authorList>
            <person name="Corretto E."/>
        </authorList>
    </citation>
    <scope>NUCLEOTIDE SEQUENCE [LARGE SCALE GENOMIC DNA]</scope>
    <source>
        <strain evidence="14 15">BEL4b</strain>
    </source>
</reference>
<dbReference type="AlphaFoldDB" id="A0A0F0LAT1"/>
<evidence type="ECO:0000256" key="3">
    <source>
        <dbReference type="ARBA" id="ARBA00007870"/>
    </source>
</evidence>
<dbReference type="EC" id="1.1.1.169" evidence="4 11"/>
<evidence type="ECO:0000256" key="5">
    <source>
        <dbReference type="ARBA" id="ARBA00019465"/>
    </source>
</evidence>
<dbReference type="GO" id="GO:0015940">
    <property type="term" value="P:pantothenate biosynthetic process"/>
    <property type="evidence" value="ECO:0007669"/>
    <property type="project" value="UniProtKB-UniPathway"/>
</dbReference>
<evidence type="ECO:0000259" key="13">
    <source>
        <dbReference type="Pfam" id="PF08546"/>
    </source>
</evidence>
<dbReference type="NCBIfam" id="NF009541">
    <property type="entry name" value="PRK12921.1-1"/>
    <property type="match status" value="1"/>
</dbReference>
<dbReference type="PATRIC" id="fig|82380.11.peg.1088"/>
<dbReference type="SUPFAM" id="SSF48179">
    <property type="entry name" value="6-phosphogluconate dehydrogenase C-terminal domain-like"/>
    <property type="match status" value="1"/>
</dbReference>
<evidence type="ECO:0000313" key="15">
    <source>
        <dbReference type="Proteomes" id="UP000033640"/>
    </source>
</evidence>
<evidence type="ECO:0000256" key="6">
    <source>
        <dbReference type="ARBA" id="ARBA00022655"/>
    </source>
</evidence>
<comment type="catalytic activity">
    <reaction evidence="10 11">
        <text>(R)-pantoate + NADP(+) = 2-dehydropantoate + NADPH + H(+)</text>
        <dbReference type="Rhea" id="RHEA:16233"/>
        <dbReference type="ChEBI" id="CHEBI:11561"/>
        <dbReference type="ChEBI" id="CHEBI:15378"/>
        <dbReference type="ChEBI" id="CHEBI:15980"/>
        <dbReference type="ChEBI" id="CHEBI:57783"/>
        <dbReference type="ChEBI" id="CHEBI:58349"/>
        <dbReference type="EC" id="1.1.1.169"/>
    </reaction>
</comment>
<dbReference type="InterPro" id="IPR003710">
    <property type="entry name" value="ApbA"/>
</dbReference>
<dbReference type="OrthoDB" id="8555723at2"/>
<evidence type="ECO:0000256" key="1">
    <source>
        <dbReference type="ARBA" id="ARBA00002919"/>
    </source>
</evidence>
<evidence type="ECO:0000313" key="14">
    <source>
        <dbReference type="EMBL" id="KJL30307.1"/>
    </source>
</evidence>
<dbReference type="GO" id="GO:0008677">
    <property type="term" value="F:2-dehydropantoate 2-reductase activity"/>
    <property type="evidence" value="ECO:0007669"/>
    <property type="project" value="UniProtKB-EC"/>
</dbReference>
<proteinExistence type="inferred from homology"/>
<dbReference type="UniPathway" id="UPA00028">
    <property type="reaction ID" value="UER00004"/>
</dbReference>
<dbReference type="InterPro" id="IPR036291">
    <property type="entry name" value="NAD(P)-bd_dom_sf"/>
</dbReference>
<evidence type="ECO:0000259" key="12">
    <source>
        <dbReference type="Pfam" id="PF02558"/>
    </source>
</evidence>
<dbReference type="GO" id="GO:0005737">
    <property type="term" value="C:cytoplasm"/>
    <property type="evidence" value="ECO:0007669"/>
    <property type="project" value="TreeGrafter"/>
</dbReference>
<comment type="caution">
    <text evidence="14">The sequence shown here is derived from an EMBL/GenBank/DDBJ whole genome shotgun (WGS) entry which is preliminary data.</text>
</comment>
<keyword evidence="8 11" id="KW-0560">Oxidoreductase</keyword>
<keyword evidence="7 11" id="KW-0521">NADP</keyword>
<evidence type="ECO:0000256" key="4">
    <source>
        <dbReference type="ARBA" id="ARBA00013014"/>
    </source>
</evidence>
<feature type="domain" description="Ketopantoate reductase N-terminal" evidence="12">
    <location>
        <begin position="3"/>
        <end position="143"/>
    </location>
</feature>
<comment type="function">
    <text evidence="1 11">Catalyzes the NADPH-dependent reduction of ketopantoate into pantoic acid.</text>
</comment>
<dbReference type="InterPro" id="IPR013332">
    <property type="entry name" value="KPR_N"/>
</dbReference>
<dbReference type="Pfam" id="PF08546">
    <property type="entry name" value="ApbA_C"/>
    <property type="match status" value="1"/>
</dbReference>
<dbReference type="GO" id="GO:0050661">
    <property type="term" value="F:NADP binding"/>
    <property type="evidence" value="ECO:0007669"/>
    <property type="project" value="TreeGrafter"/>
</dbReference>
<dbReference type="PANTHER" id="PTHR43765">
    <property type="entry name" value="2-DEHYDROPANTOATE 2-REDUCTASE-RELATED"/>
    <property type="match status" value="1"/>
</dbReference>
<dbReference type="PANTHER" id="PTHR43765:SF2">
    <property type="entry name" value="2-DEHYDROPANTOATE 2-REDUCTASE"/>
    <property type="match status" value="1"/>
</dbReference>
<dbReference type="InterPro" id="IPR050838">
    <property type="entry name" value="Ketopantoate_reductase"/>
</dbReference>
<name>A0A0F0LAT1_9MICO</name>
<comment type="pathway">
    <text evidence="2 11">Cofactor biosynthesis; (R)-pantothenate biosynthesis; (R)-pantoate from 3-methyl-2-oxobutanoate: step 2/2.</text>
</comment>
<dbReference type="NCBIfam" id="NF005091">
    <property type="entry name" value="PRK06522.2-2"/>
    <property type="match status" value="1"/>
</dbReference>
<dbReference type="Pfam" id="PF02558">
    <property type="entry name" value="ApbA"/>
    <property type="match status" value="1"/>
</dbReference>
<evidence type="ECO:0000256" key="2">
    <source>
        <dbReference type="ARBA" id="ARBA00004994"/>
    </source>
</evidence>
<evidence type="ECO:0000256" key="10">
    <source>
        <dbReference type="ARBA" id="ARBA00048793"/>
    </source>
</evidence>
<gene>
    <name evidence="14" type="primary">panE</name>
    <name evidence="14" type="ORF">RS83_01057</name>
</gene>
<feature type="domain" description="Ketopantoate reductase C-terminal" evidence="13">
    <location>
        <begin position="169"/>
        <end position="286"/>
    </location>
</feature>
<dbReference type="InterPro" id="IPR008927">
    <property type="entry name" value="6-PGluconate_DH-like_C_sf"/>
</dbReference>
<accession>A0A0F0LAT1</accession>
<dbReference type="NCBIfam" id="TIGR00745">
    <property type="entry name" value="apbA_panE"/>
    <property type="match status" value="1"/>
</dbReference>
<dbReference type="Proteomes" id="UP000033640">
    <property type="component" value="Unassembled WGS sequence"/>
</dbReference>
<dbReference type="EMBL" id="JYIW01000020">
    <property type="protein sequence ID" value="KJL30307.1"/>
    <property type="molecule type" value="Genomic_DNA"/>
</dbReference>
<organism evidence="14 15">
    <name type="scientific">Microbacterium oxydans</name>
    <dbReference type="NCBI Taxonomy" id="82380"/>
    <lineage>
        <taxon>Bacteria</taxon>
        <taxon>Bacillati</taxon>
        <taxon>Actinomycetota</taxon>
        <taxon>Actinomycetes</taxon>
        <taxon>Micrococcales</taxon>
        <taxon>Microbacteriaceae</taxon>
        <taxon>Microbacterium</taxon>
    </lineage>
</organism>